<organism evidence="2">
    <name type="scientific">Opuntia streptacantha</name>
    <name type="common">Prickly pear cactus</name>
    <name type="synonym">Opuntia cardona</name>
    <dbReference type="NCBI Taxonomy" id="393608"/>
    <lineage>
        <taxon>Eukaryota</taxon>
        <taxon>Viridiplantae</taxon>
        <taxon>Streptophyta</taxon>
        <taxon>Embryophyta</taxon>
        <taxon>Tracheophyta</taxon>
        <taxon>Spermatophyta</taxon>
        <taxon>Magnoliopsida</taxon>
        <taxon>eudicotyledons</taxon>
        <taxon>Gunneridae</taxon>
        <taxon>Pentapetalae</taxon>
        <taxon>Caryophyllales</taxon>
        <taxon>Cactineae</taxon>
        <taxon>Cactaceae</taxon>
        <taxon>Opuntioideae</taxon>
        <taxon>Opuntia</taxon>
    </lineage>
</organism>
<sequence>MRGVFSWLKHPLLMANSQHKQENRAEKRKGTNETKAAGEEAGHHHGLWYPPWAGRGGFGQTVPSFYERCVLVQAFGPCVLPWIFRFGPIAPRLQPLLTWFGLNIYTFS</sequence>
<feature type="region of interest" description="Disordered" evidence="1">
    <location>
        <begin position="15"/>
        <end position="44"/>
    </location>
</feature>
<accession>A0A7C9EFA1</accession>
<feature type="compositionally biased region" description="Basic and acidic residues" evidence="1">
    <location>
        <begin position="19"/>
        <end position="43"/>
    </location>
</feature>
<reference evidence="2" key="2">
    <citation type="submission" date="2020-07" db="EMBL/GenBank/DDBJ databases">
        <authorList>
            <person name="Vera ALvarez R."/>
            <person name="Arias-Moreno D.M."/>
            <person name="Jimenez-Jacinto V."/>
            <person name="Jimenez-Bremont J.F."/>
            <person name="Swaminathan K."/>
            <person name="Moose S.P."/>
            <person name="Guerrero-Gonzalez M.L."/>
            <person name="Marino-Ramirez L."/>
            <person name="Landsman D."/>
            <person name="Rodriguez-Kessler M."/>
            <person name="Delgado-Sanchez P."/>
        </authorList>
    </citation>
    <scope>NUCLEOTIDE SEQUENCE</scope>
    <source>
        <tissue evidence="2">Cladode</tissue>
    </source>
</reference>
<dbReference type="AlphaFoldDB" id="A0A7C9EFA1"/>
<evidence type="ECO:0000256" key="1">
    <source>
        <dbReference type="SAM" id="MobiDB-lite"/>
    </source>
</evidence>
<proteinExistence type="predicted"/>
<name>A0A7C9EFA1_OPUST</name>
<dbReference type="EMBL" id="GISG01223218">
    <property type="protein sequence ID" value="MBA4664283.1"/>
    <property type="molecule type" value="Transcribed_RNA"/>
</dbReference>
<evidence type="ECO:0000313" key="2">
    <source>
        <dbReference type="EMBL" id="MBA4664283.1"/>
    </source>
</evidence>
<protein>
    <submittedName>
        <fullName evidence="2">Uncharacterized protein</fullName>
    </submittedName>
</protein>
<reference evidence="2" key="1">
    <citation type="journal article" date="2013" name="J. Plant Res.">
        <title>Effect of fungi and light on seed germination of three Opuntia species from semiarid lands of central Mexico.</title>
        <authorList>
            <person name="Delgado-Sanchez P."/>
            <person name="Jimenez-Bremont J.F."/>
            <person name="Guerrero-Gonzalez Mde L."/>
            <person name="Flores J."/>
        </authorList>
    </citation>
    <scope>NUCLEOTIDE SEQUENCE</scope>
    <source>
        <tissue evidence="2">Cladode</tissue>
    </source>
</reference>